<dbReference type="InterPro" id="IPR051425">
    <property type="entry name" value="Formin_Homology"/>
</dbReference>
<gene>
    <name evidence="3" type="ORF">Rsub_07732</name>
</gene>
<name>A0A2V0P5L6_9CHLO</name>
<dbReference type="OrthoDB" id="10681275at2759"/>
<dbReference type="PANTHER" id="PTHR45725:SF18">
    <property type="entry name" value="ORC1-LIKE AAA ATPASE DOMAIN-CONTAINING PROTEIN"/>
    <property type="match status" value="1"/>
</dbReference>
<evidence type="ECO:0000256" key="2">
    <source>
        <dbReference type="SAM" id="MobiDB-lite"/>
    </source>
</evidence>
<dbReference type="CDD" id="cd09917">
    <property type="entry name" value="F-box_SF"/>
    <property type="match status" value="1"/>
</dbReference>
<proteinExistence type="predicted"/>
<sequence length="1139" mass="114604">METSESLRGARSGSCDVPSALRADADADAGAAARRVDWALPAAVWEHVADHLTCEDLLELRAVCSHWRRELGLLVNYAVVVPLQQQPRSHLQRPPGAKPCAADAARAAGGSGGGGGGGSGGSARQLLPGSLGRRPRWQRAGSSGALAAAAPPQSAADAALHGAPTHASDPPAPDVEAAAGPPSRSLVGGAFPFLEYAYAAVDSEGELGAAPEVLDALVEASRGKALSIELDAVARSFHCAAALELPSLRGRMTFASLPAMSRRLSPRVLARVTTLWLDAYPEDPAGWGELAALPALRVLMLPPFKPAVGHAHLPAIAGLTQLDTLALSGSFTEWRANNESFASLSALSRLTSLSLHAFHCASGALSGAVWRLRALRSLHLSGRVVLAPASKLASLPELEHIDITQDLGEEDVQALTSSLSRLTHLRFGHLLPADDGAPPAAAAAAAAPAAAGGVDGGGLAAGLLLGGEAAGGAAGGAAAGGGDNLLADLAAVVDGLIQNMQGMEIPAHLQRVIERFEMIMQVDMARQSCSGSTWAAPTGADMLAGGVGGYPSADAPRGGSLSGGRPRGAGAGAGAAASLANTGSGSGGAGAKGGGVGDGGVGGPLGVLELSLARLEDLAALEALGSAGGGPLRGLWHLGLRLRDHLLGYAAVTPLALNPSHASLLVASACHAPRLASLCISGKVEVSGDSLEVLLAGLPRLRALAVDAHLSRVGGGALWRLRELRGLEALVLRHRGAGKVPLALAQLPPSLTSLALKKVLLTANDHAAPARARRAAAALAGLRGPREPHATEAAGDGQQQEEQQQQGSASDEAEPQPPSPRAGLPPLPPLAPLPPLPPLPPPPPLDLAPAAAPGPSHAVESPAFHRAALAGLSRAATPVPAADAPFGAPQAGSSAAAAEFGAAVDGQAAVPACAALGAPAPCLAGLRALFLHTSLAHGDVAAAVARASTQLTQLALVGPETTPAEELEAWLAQAVAGRLGALQVLDLSVPEAWRATPTRLRDTLSRLPRLRHLHLNLVGCPAQLEALTALTRLKTLAVDYAGPPALRPGLQLRLEAALPATKVQVWEQLRAPRVGDGGFGFGGGGRGGALRWAARLLRAGGAVLVAASVVAAVARAARRGGRAPRLARPLPLPSPGGAA</sequence>
<feature type="compositionally biased region" description="Low complexity" evidence="2">
    <location>
        <begin position="140"/>
        <end position="160"/>
    </location>
</feature>
<dbReference type="Gene3D" id="3.80.10.10">
    <property type="entry name" value="Ribonuclease Inhibitor"/>
    <property type="match status" value="1"/>
</dbReference>
<feature type="compositionally biased region" description="Gly residues" evidence="2">
    <location>
        <begin position="109"/>
        <end position="121"/>
    </location>
</feature>
<dbReference type="InterPro" id="IPR032675">
    <property type="entry name" value="LRR_dom_sf"/>
</dbReference>
<feature type="region of interest" description="Disordered" evidence="2">
    <location>
        <begin position="87"/>
        <end position="181"/>
    </location>
</feature>
<comment type="subcellular location">
    <subcellularLocation>
        <location evidence="1">Cytoplasm</location>
        <location evidence="1">Cytoskeleton</location>
        <location evidence="1">Cilium axoneme</location>
    </subcellularLocation>
</comment>
<organism evidence="3 4">
    <name type="scientific">Raphidocelis subcapitata</name>
    <dbReference type="NCBI Taxonomy" id="307507"/>
    <lineage>
        <taxon>Eukaryota</taxon>
        <taxon>Viridiplantae</taxon>
        <taxon>Chlorophyta</taxon>
        <taxon>core chlorophytes</taxon>
        <taxon>Chlorophyceae</taxon>
        <taxon>CS clade</taxon>
        <taxon>Sphaeropleales</taxon>
        <taxon>Selenastraceae</taxon>
        <taxon>Raphidocelis</taxon>
    </lineage>
</organism>
<feature type="region of interest" description="Disordered" evidence="2">
    <location>
        <begin position="776"/>
        <end position="858"/>
    </location>
</feature>
<dbReference type="SUPFAM" id="SSF52047">
    <property type="entry name" value="RNI-like"/>
    <property type="match status" value="1"/>
</dbReference>
<reference evidence="3 4" key="1">
    <citation type="journal article" date="2018" name="Sci. Rep.">
        <title>Raphidocelis subcapitata (=Pseudokirchneriella subcapitata) provides an insight into genome evolution and environmental adaptations in the Sphaeropleales.</title>
        <authorList>
            <person name="Suzuki S."/>
            <person name="Yamaguchi H."/>
            <person name="Nakajima N."/>
            <person name="Kawachi M."/>
        </authorList>
    </citation>
    <scope>NUCLEOTIDE SEQUENCE [LARGE SCALE GENOMIC DNA]</scope>
    <source>
        <strain evidence="3 4">NIES-35</strain>
    </source>
</reference>
<accession>A0A2V0P5L6</accession>
<evidence type="ECO:0000313" key="4">
    <source>
        <dbReference type="Proteomes" id="UP000247498"/>
    </source>
</evidence>
<dbReference type="Proteomes" id="UP000247498">
    <property type="component" value="Unassembled WGS sequence"/>
</dbReference>
<evidence type="ECO:0000256" key="1">
    <source>
        <dbReference type="ARBA" id="ARBA00004430"/>
    </source>
</evidence>
<dbReference type="AlphaFoldDB" id="A0A2V0P5L6"/>
<feature type="compositionally biased region" description="Low complexity" evidence="2">
    <location>
        <begin position="792"/>
        <end position="810"/>
    </location>
</feature>
<keyword evidence="4" id="KW-1185">Reference proteome</keyword>
<dbReference type="EMBL" id="BDRX01000060">
    <property type="protein sequence ID" value="GBF95148.1"/>
    <property type="molecule type" value="Genomic_DNA"/>
</dbReference>
<dbReference type="PANTHER" id="PTHR45725">
    <property type="entry name" value="FORMIN HOMOLOGY 2 FAMILY MEMBER"/>
    <property type="match status" value="1"/>
</dbReference>
<dbReference type="InParanoid" id="A0A2V0P5L6"/>
<comment type="caution">
    <text evidence="3">The sequence shown here is derived from an EMBL/GenBank/DDBJ whole genome shotgun (WGS) entry which is preliminary data.</text>
</comment>
<dbReference type="GO" id="GO:0005930">
    <property type="term" value="C:axoneme"/>
    <property type="evidence" value="ECO:0007669"/>
    <property type="project" value="UniProtKB-SubCell"/>
</dbReference>
<protein>
    <recommendedName>
        <fullName evidence="5">F-box domain-containing protein</fullName>
    </recommendedName>
</protein>
<feature type="compositionally biased region" description="Pro residues" evidence="2">
    <location>
        <begin position="815"/>
        <end position="846"/>
    </location>
</feature>
<evidence type="ECO:0008006" key="5">
    <source>
        <dbReference type="Google" id="ProtNLM"/>
    </source>
</evidence>
<evidence type="ECO:0000313" key="3">
    <source>
        <dbReference type="EMBL" id="GBF95148.1"/>
    </source>
</evidence>